<organism evidence="2 3">
    <name type="scientific">Mustela putorius furo</name>
    <name type="common">European domestic ferret</name>
    <name type="synonym">Mustela furo</name>
    <dbReference type="NCBI Taxonomy" id="9669"/>
    <lineage>
        <taxon>Eukaryota</taxon>
        <taxon>Metazoa</taxon>
        <taxon>Chordata</taxon>
        <taxon>Craniata</taxon>
        <taxon>Vertebrata</taxon>
        <taxon>Euteleostomi</taxon>
        <taxon>Mammalia</taxon>
        <taxon>Eutheria</taxon>
        <taxon>Laurasiatheria</taxon>
        <taxon>Carnivora</taxon>
        <taxon>Caniformia</taxon>
        <taxon>Musteloidea</taxon>
        <taxon>Mustelidae</taxon>
        <taxon>Mustelinae</taxon>
        <taxon>Mustela</taxon>
    </lineage>
</organism>
<feature type="region of interest" description="Disordered" evidence="1">
    <location>
        <begin position="1"/>
        <end position="180"/>
    </location>
</feature>
<dbReference type="CTD" id="388324"/>
<evidence type="ECO:0000256" key="1">
    <source>
        <dbReference type="SAM" id="MobiDB-lite"/>
    </source>
</evidence>
<evidence type="ECO:0000313" key="2">
    <source>
        <dbReference type="Proteomes" id="UP000000715"/>
    </source>
</evidence>
<protein>
    <submittedName>
        <fullName evidence="3">Protein INCA1</fullName>
    </submittedName>
</protein>
<dbReference type="PRINTS" id="PR02102">
    <property type="entry name" value="PROTEININCA1"/>
</dbReference>
<feature type="compositionally biased region" description="Gly residues" evidence="1">
    <location>
        <begin position="30"/>
        <end position="48"/>
    </location>
</feature>
<dbReference type="AlphaFoldDB" id="A0A8U0V3Y2"/>
<dbReference type="InterPro" id="IPR026238">
    <property type="entry name" value="INCA1"/>
</dbReference>
<sequence length="410" mass="44510">MPSHCGAPRVRAQKGALDAGWREGYAARGTGPGWGEVGGMGGAGGGPWRGPRPRTRARRRRRRRAQGRSRPSRPAQGSPHPGPAPACAARRLRPRAPGRGSLLSARRRSRTRRAAASGAGTESGRRRRPVRCPVPCPTLLPPSKASRPPPARRAVRDDSFPAMLPAPARRPDPATRPAVRDDGHKLIPFAKCSRVVCRSAPPGLPAQSPGLMPQRYGDLFWENLSQKPSPTWMEEQYTPPLQRATGCSQPSLYPPEGLPPPELLCRRKRRRPPLAGMQQGPGGIPARVRAVAYHLEDLRRRQRLINERKNAQWGTSGAASEPLALAHDLGGVPSATQYRGLEEERAAYPQEDGHLLTSGGTQLLWSPWSPLDQGGSCLPRRLGSLASYSAVGASRTLLCKPWGMEVRSEE</sequence>
<accession>A0A8U0V3Y2</accession>
<dbReference type="GO" id="GO:0008285">
    <property type="term" value="P:negative regulation of cell population proliferation"/>
    <property type="evidence" value="ECO:0007669"/>
    <property type="project" value="TreeGrafter"/>
</dbReference>
<keyword evidence="2" id="KW-1185">Reference proteome</keyword>
<dbReference type="PANTHER" id="PTHR37341">
    <property type="entry name" value="PROTEIN INCA1"/>
    <property type="match status" value="1"/>
</dbReference>
<reference evidence="3" key="1">
    <citation type="submission" date="2025-08" db="UniProtKB">
        <authorList>
            <consortium name="RefSeq"/>
        </authorList>
    </citation>
    <scope>IDENTIFICATION</scope>
    <source>
        <tissue evidence="3">Brain</tissue>
    </source>
</reference>
<dbReference type="PANTHER" id="PTHR37341:SF1">
    <property type="entry name" value="PROTEIN INCA1"/>
    <property type="match status" value="1"/>
</dbReference>
<feature type="compositionally biased region" description="Basic residues" evidence="1">
    <location>
        <begin position="51"/>
        <end position="71"/>
    </location>
</feature>
<feature type="compositionally biased region" description="Basic and acidic residues" evidence="1">
    <location>
        <begin position="169"/>
        <end position="180"/>
    </location>
</feature>
<dbReference type="RefSeq" id="XP_044939139.1">
    <property type="nucleotide sequence ID" value="XM_045083204.1"/>
</dbReference>
<name>A0A8U0V3Y2_MUSPF</name>
<evidence type="ECO:0000313" key="3">
    <source>
        <dbReference type="RefSeq" id="XP_044939139.1"/>
    </source>
</evidence>
<dbReference type="Pfam" id="PF15142">
    <property type="entry name" value="INCA1"/>
    <property type="match status" value="1"/>
</dbReference>
<dbReference type="OrthoDB" id="9833817at2759"/>
<dbReference type="GO" id="GO:0005737">
    <property type="term" value="C:cytoplasm"/>
    <property type="evidence" value="ECO:0007669"/>
    <property type="project" value="TreeGrafter"/>
</dbReference>
<dbReference type="GO" id="GO:0004861">
    <property type="term" value="F:cyclin-dependent protein serine/threonine kinase inhibitor activity"/>
    <property type="evidence" value="ECO:0007669"/>
    <property type="project" value="TreeGrafter"/>
</dbReference>
<dbReference type="GO" id="GO:0030332">
    <property type="term" value="F:cyclin binding"/>
    <property type="evidence" value="ECO:0007669"/>
    <property type="project" value="TreeGrafter"/>
</dbReference>
<dbReference type="Proteomes" id="UP000000715">
    <property type="component" value="Unplaced"/>
</dbReference>
<dbReference type="GeneID" id="101671865"/>
<gene>
    <name evidence="3" type="primary">INCA1</name>
</gene>
<proteinExistence type="predicted"/>